<reference evidence="3" key="2">
    <citation type="submission" date="2008-12" db="EMBL/GenBank/DDBJ databases">
        <title>Annotation of Streptomyces roseosporus strain NRRL 15998.</title>
        <authorList>
            <consortium name="The Broad Institute Genome Sequencing Platform"/>
            <consortium name="Broad Institute Microbial Sequencing Center"/>
            <person name="Fischbach M."/>
            <person name="Ward D."/>
            <person name="Young S."/>
            <person name="Kodira C.D."/>
            <person name="Zeng Q."/>
            <person name="Koehrsen M."/>
            <person name="Godfrey P."/>
            <person name="Alvarado L."/>
            <person name="Berlin A.M."/>
            <person name="Borenstein D."/>
            <person name="Chen Z."/>
            <person name="Engels R."/>
            <person name="Freedman E."/>
            <person name="Gellesch M."/>
            <person name="Goldberg J."/>
            <person name="Griggs A."/>
            <person name="Gujja S."/>
            <person name="Heiman D.I."/>
            <person name="Hepburn T.A."/>
            <person name="Howarth C."/>
            <person name="Jen D."/>
            <person name="Larson L."/>
            <person name="Lewis B."/>
            <person name="Mehta T."/>
            <person name="Park D."/>
            <person name="Pearson M."/>
            <person name="Roberts A."/>
            <person name="Saif S."/>
            <person name="Shea T.D."/>
            <person name="Shenoy N."/>
            <person name="Sisk P."/>
            <person name="Stolte C."/>
            <person name="Sykes S.N."/>
            <person name="Walk T."/>
            <person name="White J."/>
            <person name="Yandava C."/>
            <person name="Straight P."/>
            <person name="Clardy J."/>
            <person name="Hung D."/>
            <person name="Kolter R."/>
            <person name="Mekalanos J."/>
            <person name="Walker S."/>
            <person name="Walsh C.T."/>
            <person name="Wieland B.L.C."/>
            <person name="Ilzarbe M."/>
            <person name="Galagan J."/>
            <person name="Nusbaum C."/>
            <person name="Birren B."/>
        </authorList>
    </citation>
    <scope>NUCLEOTIDE SEQUENCE [LARGE SCALE GENOMIC DNA]</scope>
    <source>
        <strain evidence="3">NRRL 15998</strain>
    </source>
</reference>
<evidence type="ECO:0000313" key="2">
    <source>
        <dbReference type="EMBL" id="EFE77428.2"/>
    </source>
</evidence>
<proteinExistence type="predicted"/>
<dbReference type="EMBL" id="DS999644">
    <property type="protein sequence ID" value="EFE77428.2"/>
    <property type="molecule type" value="Genomic_DNA"/>
</dbReference>
<accession>D6AL51</accession>
<name>D6AL51_STRFL</name>
<organism evidence="2 3">
    <name type="scientific">Streptomyces filamentosus NRRL 15998</name>
    <dbReference type="NCBI Taxonomy" id="457431"/>
    <lineage>
        <taxon>Bacteria</taxon>
        <taxon>Bacillati</taxon>
        <taxon>Actinomycetota</taxon>
        <taxon>Actinomycetes</taxon>
        <taxon>Kitasatosporales</taxon>
        <taxon>Streptomycetaceae</taxon>
        <taxon>Streptomyces</taxon>
    </lineage>
</organism>
<sequence length="160" mass="16210">MGRHSRKGSGAIRPDATAAEPGGERAAARPASGTGRRRRTAPAPAPTADGRNLFSPLTGDGQAPFSPDADAPQVRGGHPEQREQGGGWGGTWSTGPQPRYGQEPGAPAPHGAPHPQAPHQYPGPDGRPGDARPYPGGSAGPLGSQDTAARQQAEGRLVSA</sequence>
<feature type="compositionally biased region" description="Pro residues" evidence="1">
    <location>
        <begin position="106"/>
        <end position="116"/>
    </location>
</feature>
<reference evidence="3" key="1">
    <citation type="submission" date="2008-10" db="EMBL/GenBank/DDBJ databases">
        <authorList>
            <person name="Molnar K."/>
        </authorList>
    </citation>
    <scope>NUCLEOTIDE SEQUENCE [LARGE SCALE GENOMIC DNA]</scope>
    <source>
        <strain evidence="3">NRRL 15998</strain>
    </source>
</reference>
<dbReference type="RefSeq" id="WP_006127405.1">
    <property type="nucleotide sequence ID" value="NZ_DS999644.1"/>
</dbReference>
<feature type="region of interest" description="Disordered" evidence="1">
    <location>
        <begin position="1"/>
        <end position="160"/>
    </location>
</feature>
<dbReference type="Proteomes" id="UP000003986">
    <property type="component" value="Unassembled WGS sequence"/>
</dbReference>
<protein>
    <submittedName>
        <fullName evidence="2">Predicted protein</fullName>
    </submittedName>
</protein>
<feature type="compositionally biased region" description="Low complexity" evidence="1">
    <location>
        <begin position="93"/>
        <end position="105"/>
    </location>
</feature>
<evidence type="ECO:0000256" key="1">
    <source>
        <dbReference type="SAM" id="MobiDB-lite"/>
    </source>
</evidence>
<dbReference type="AlphaFoldDB" id="D6AL51"/>
<gene>
    <name evidence="2" type="ORF">SSGG_04795</name>
</gene>
<evidence type="ECO:0000313" key="3">
    <source>
        <dbReference type="Proteomes" id="UP000003986"/>
    </source>
</evidence>